<dbReference type="EMBL" id="MT631370">
    <property type="protein sequence ID" value="QNO49068.1"/>
    <property type="molecule type" value="Genomic_DNA"/>
</dbReference>
<dbReference type="Gene3D" id="3.10.20.10">
    <property type="match status" value="1"/>
</dbReference>
<gene>
    <name evidence="4" type="primary">fdhD</name>
    <name evidence="4" type="ORF">FFEDGKNF_00023</name>
    <name evidence="3" type="ORF">GBBPNFKJ_00012</name>
</gene>
<name>A0A7G9YM34_9EURY</name>
<dbReference type="PIRSF" id="PIRSF015626">
    <property type="entry name" value="FdhD"/>
    <property type="match status" value="1"/>
</dbReference>
<dbReference type="Gene3D" id="3.40.140.10">
    <property type="entry name" value="Cytidine Deaminase, domain 2"/>
    <property type="match status" value="1"/>
</dbReference>
<dbReference type="PANTHER" id="PTHR30592:SF1">
    <property type="entry name" value="SULFUR CARRIER PROTEIN FDHD"/>
    <property type="match status" value="1"/>
</dbReference>
<dbReference type="Pfam" id="PF02634">
    <property type="entry name" value="FdhD-NarQ"/>
    <property type="match status" value="1"/>
</dbReference>
<keyword evidence="1" id="KW-0963">Cytoplasm</keyword>
<dbReference type="GO" id="GO:0016783">
    <property type="term" value="F:sulfurtransferase activity"/>
    <property type="evidence" value="ECO:0007669"/>
    <property type="project" value="InterPro"/>
</dbReference>
<organism evidence="4">
    <name type="scientific">Candidatus Methanogaster sp. ANME-2c ERB4</name>
    <dbReference type="NCBI Taxonomy" id="2759911"/>
    <lineage>
        <taxon>Archaea</taxon>
        <taxon>Methanobacteriati</taxon>
        <taxon>Methanobacteriota</taxon>
        <taxon>Stenosarchaea group</taxon>
        <taxon>Methanomicrobia</taxon>
        <taxon>Methanosarcinales</taxon>
        <taxon>ANME-2 cluster</taxon>
        <taxon>Candidatus Methanogasteraceae</taxon>
        <taxon>Candidatus Methanogaster</taxon>
    </lineage>
</organism>
<reference evidence="4" key="1">
    <citation type="submission" date="2020-06" db="EMBL/GenBank/DDBJ databases">
        <title>Unique genomic features of the anaerobic methanotrophic archaea.</title>
        <authorList>
            <person name="Chadwick G.L."/>
            <person name="Skennerton C.T."/>
            <person name="Laso-Perez R."/>
            <person name="Leu A.O."/>
            <person name="Speth D.R."/>
            <person name="Yu H."/>
            <person name="Morgan-Lang C."/>
            <person name="Hatzenpichler R."/>
            <person name="Goudeau D."/>
            <person name="Malmstrom R."/>
            <person name="Brazelton W.J."/>
            <person name="Woyke T."/>
            <person name="Hallam S.J."/>
            <person name="Tyson G.W."/>
            <person name="Wegener G."/>
            <person name="Boetius A."/>
            <person name="Orphan V."/>
        </authorList>
    </citation>
    <scope>NUCLEOTIDE SEQUENCE</scope>
</reference>
<dbReference type="PANTHER" id="PTHR30592">
    <property type="entry name" value="FORMATE DEHYDROGENASE"/>
    <property type="match status" value="1"/>
</dbReference>
<protein>
    <submittedName>
        <fullName evidence="4">Sulfur carrier protein FdhD</fullName>
    </submittedName>
</protein>
<evidence type="ECO:0000313" key="3">
    <source>
        <dbReference type="EMBL" id="QNO41846.1"/>
    </source>
</evidence>
<proteinExistence type="predicted"/>
<accession>A0A7G9YM34</accession>
<dbReference type="InterPro" id="IPR003786">
    <property type="entry name" value="FdhD"/>
</dbReference>
<dbReference type="SUPFAM" id="SSF53927">
    <property type="entry name" value="Cytidine deaminase-like"/>
    <property type="match status" value="1"/>
</dbReference>
<sequence length="235" mass="25572">MNETVTGMAKNVREFQTVRVGRYESEIDETTDCVVCEEFFRIHLNDEFVVELAASPCQLEELGAGYIVCEGLAHDIVEVRVSGDEIRVYAETSGVMKRSLPESAITIGKDDVFKIMNSLRSEIWDKTGGTHCSVLFSDGGLVAQSNDVARRNTVDKVVGSAISYKIDLATCAIGSTGRESAGMISKAENAGIPIVISRSAPTDKGILAADRAGITLICFARDKRFTIYAHPERIN</sequence>
<dbReference type="GO" id="GO:0006777">
    <property type="term" value="P:Mo-molybdopterin cofactor biosynthetic process"/>
    <property type="evidence" value="ECO:0007669"/>
    <property type="project" value="UniProtKB-KW"/>
</dbReference>
<dbReference type="AlphaFoldDB" id="A0A7G9YM34"/>
<evidence type="ECO:0000256" key="1">
    <source>
        <dbReference type="ARBA" id="ARBA00022490"/>
    </source>
</evidence>
<dbReference type="EMBL" id="MT630676">
    <property type="protein sequence ID" value="QNO41846.1"/>
    <property type="molecule type" value="Genomic_DNA"/>
</dbReference>
<keyword evidence="2" id="KW-0501">Molybdenum cofactor biosynthesis</keyword>
<evidence type="ECO:0000313" key="4">
    <source>
        <dbReference type="EMBL" id="QNO49068.1"/>
    </source>
</evidence>
<evidence type="ECO:0000256" key="2">
    <source>
        <dbReference type="ARBA" id="ARBA00023150"/>
    </source>
</evidence>
<dbReference type="InterPro" id="IPR016193">
    <property type="entry name" value="Cytidine_deaminase-like"/>
</dbReference>